<dbReference type="InterPro" id="IPR015424">
    <property type="entry name" value="PyrdxlP-dep_Trfase"/>
</dbReference>
<gene>
    <name evidence="5" type="ORF">RSO01_42950</name>
</gene>
<dbReference type="PANTHER" id="PTHR45688:SF13">
    <property type="entry name" value="ALANINE--GLYOXYLATE AMINOTRANSFERASE 2-LIKE"/>
    <property type="match status" value="1"/>
</dbReference>
<evidence type="ECO:0000256" key="3">
    <source>
        <dbReference type="ARBA" id="ARBA00022898"/>
    </source>
</evidence>
<keyword evidence="6" id="KW-1185">Reference proteome</keyword>
<dbReference type="CDD" id="cd00610">
    <property type="entry name" value="OAT_like"/>
    <property type="match status" value="1"/>
</dbReference>
<comment type="cofactor">
    <cofactor evidence="1">
        <name>pyridoxal 5'-phosphate</name>
        <dbReference type="ChEBI" id="CHEBI:597326"/>
    </cofactor>
</comment>
<accession>A0A512NDU4</accession>
<dbReference type="Proteomes" id="UP000321058">
    <property type="component" value="Unassembled WGS sequence"/>
</dbReference>
<name>A0A512NDU4_9HYPH</name>
<dbReference type="PANTHER" id="PTHR45688">
    <property type="match status" value="1"/>
</dbReference>
<dbReference type="GO" id="GO:0030170">
    <property type="term" value="F:pyridoxal phosphate binding"/>
    <property type="evidence" value="ECO:0007669"/>
    <property type="project" value="InterPro"/>
</dbReference>
<evidence type="ECO:0000313" key="5">
    <source>
        <dbReference type="EMBL" id="GEP57129.1"/>
    </source>
</evidence>
<comment type="similarity">
    <text evidence="2 4">Belongs to the class-III pyridoxal-phosphate-dependent aminotransferase family.</text>
</comment>
<dbReference type="SUPFAM" id="SSF53383">
    <property type="entry name" value="PLP-dependent transferases"/>
    <property type="match status" value="1"/>
</dbReference>
<evidence type="ECO:0000256" key="2">
    <source>
        <dbReference type="ARBA" id="ARBA00008954"/>
    </source>
</evidence>
<dbReference type="InterPro" id="IPR015422">
    <property type="entry name" value="PyrdxlP-dep_Trfase_small"/>
</dbReference>
<evidence type="ECO:0000313" key="6">
    <source>
        <dbReference type="Proteomes" id="UP000321058"/>
    </source>
</evidence>
<dbReference type="InterPro" id="IPR049704">
    <property type="entry name" value="Aminotrans_3_PPA_site"/>
</dbReference>
<dbReference type="GO" id="GO:0008483">
    <property type="term" value="F:transaminase activity"/>
    <property type="evidence" value="ECO:0007669"/>
    <property type="project" value="UniProtKB-KW"/>
</dbReference>
<dbReference type="InterPro" id="IPR015421">
    <property type="entry name" value="PyrdxlP-dep_Trfase_major"/>
</dbReference>
<keyword evidence="5" id="KW-0032">Aminotransferase</keyword>
<evidence type="ECO:0000256" key="1">
    <source>
        <dbReference type="ARBA" id="ARBA00001933"/>
    </source>
</evidence>
<proteinExistence type="inferred from homology"/>
<dbReference type="Gene3D" id="3.40.640.10">
    <property type="entry name" value="Type I PLP-dependent aspartate aminotransferase-like (Major domain)"/>
    <property type="match status" value="1"/>
</dbReference>
<keyword evidence="3 4" id="KW-0663">Pyridoxal phosphate</keyword>
<evidence type="ECO:0000256" key="4">
    <source>
        <dbReference type="RuleBase" id="RU003560"/>
    </source>
</evidence>
<dbReference type="InterPro" id="IPR005814">
    <property type="entry name" value="Aminotrans_3"/>
</dbReference>
<dbReference type="EMBL" id="BKAJ01000075">
    <property type="protein sequence ID" value="GEP57129.1"/>
    <property type="molecule type" value="Genomic_DNA"/>
</dbReference>
<dbReference type="PROSITE" id="PS00600">
    <property type="entry name" value="AA_TRANSFER_CLASS_3"/>
    <property type="match status" value="1"/>
</dbReference>
<organism evidence="5 6">
    <name type="scientific">Reyranella soli</name>
    <dbReference type="NCBI Taxonomy" id="1230389"/>
    <lineage>
        <taxon>Bacteria</taxon>
        <taxon>Pseudomonadati</taxon>
        <taxon>Pseudomonadota</taxon>
        <taxon>Alphaproteobacteria</taxon>
        <taxon>Hyphomicrobiales</taxon>
        <taxon>Reyranellaceae</taxon>
        <taxon>Reyranella</taxon>
    </lineage>
</organism>
<dbReference type="Pfam" id="PF00202">
    <property type="entry name" value="Aminotran_3"/>
    <property type="match status" value="1"/>
</dbReference>
<reference evidence="5 6" key="1">
    <citation type="submission" date="2019-07" db="EMBL/GenBank/DDBJ databases">
        <title>Whole genome shotgun sequence of Reyranella soli NBRC 108950.</title>
        <authorList>
            <person name="Hosoyama A."/>
            <person name="Uohara A."/>
            <person name="Ohji S."/>
            <person name="Ichikawa N."/>
        </authorList>
    </citation>
    <scope>NUCLEOTIDE SEQUENCE [LARGE SCALE GENOMIC DNA]</scope>
    <source>
        <strain evidence="5 6">NBRC 108950</strain>
    </source>
</reference>
<keyword evidence="5" id="KW-0808">Transferase</keyword>
<comment type="caution">
    <text evidence="5">The sequence shown here is derived from an EMBL/GenBank/DDBJ whole genome shotgun (WGS) entry which is preliminary data.</text>
</comment>
<dbReference type="AlphaFoldDB" id="A0A512NDU4"/>
<protein>
    <submittedName>
        <fullName evidence="5">Aspartate aminotransferase family protein</fullName>
    </submittedName>
</protein>
<dbReference type="PIRSF" id="PIRSF000521">
    <property type="entry name" value="Transaminase_4ab_Lys_Orn"/>
    <property type="match status" value="1"/>
</dbReference>
<dbReference type="Gene3D" id="3.90.1150.10">
    <property type="entry name" value="Aspartate Aminotransferase, domain 1"/>
    <property type="match status" value="1"/>
</dbReference>
<sequence length="431" mass="45440">MADINDAGSSFQSRADRHLLRFGCDFARFVPVRASGCYLYDASGARMLDFTSGQMSAILGHSHPEIVATIRHASGTLDHLYSAMISEPVVGLATELAKQAPDLSKVMLLSTGGEANEAAIKLAKTVTGKWEIVTFTRSYHGVTAGSAAATFKVGRTGVGPMAPGYFAIPAPNAYRPRFAGVDWRRELDDAFDQVDAQCTGNLAAFIAEPILSSGGVIDLPLGYLAALKAHCEARGMLLILDEAQTGLGRTGTMFAFQRDGVSPDILTLSKTLGAGMALSAVMTTEKVSAVADDRKFFFYTTHVNDPLPAAVGLKVLEIVQRDRLAERAVVAGERLAAGLLRLKQRHASIGDVRGRGLLRGIEFTNVGSRDATSISNAVTEAAMDIGLAANLVRSGTSGGTMRIAPPLTVTDGELDEGLDLLDRAIGSVVGA</sequence>
<dbReference type="RefSeq" id="WP_246158654.1">
    <property type="nucleotide sequence ID" value="NZ_BKAJ01000075.1"/>
</dbReference>